<dbReference type="KEGG" id="cnt:JT31_23000"/>
<evidence type="ECO:0000313" key="2">
    <source>
        <dbReference type="Proteomes" id="UP000029481"/>
    </source>
</evidence>
<organism evidence="1 2">
    <name type="scientific">Cedecea neteri</name>
    <dbReference type="NCBI Taxonomy" id="158822"/>
    <lineage>
        <taxon>Bacteria</taxon>
        <taxon>Pseudomonadati</taxon>
        <taxon>Pseudomonadota</taxon>
        <taxon>Gammaproteobacteria</taxon>
        <taxon>Enterobacterales</taxon>
        <taxon>Enterobacteriaceae</taxon>
        <taxon>Cedecea</taxon>
    </lineage>
</organism>
<dbReference type="EMBL" id="CP009451">
    <property type="protein sequence ID" value="AIR07375.1"/>
    <property type="molecule type" value="Genomic_DNA"/>
</dbReference>
<dbReference type="AlphaFoldDB" id="A0A089RLW1"/>
<proteinExistence type="predicted"/>
<keyword evidence="2" id="KW-1185">Reference proteome</keyword>
<name>A0A089RLW1_9ENTR</name>
<sequence length="29" mass="3394">MRKSRFTERQIIAVLKSVEVDRFVKKSAA</sequence>
<accession>A0A089RLW1</accession>
<reference evidence="1 2" key="1">
    <citation type="submission" date="2014-09" db="EMBL/GenBank/DDBJ databases">
        <title>Cedecea neteri SSMD04 Genome Sequencing.</title>
        <authorList>
            <person name="Tan J.-Y."/>
        </authorList>
    </citation>
    <scope>NUCLEOTIDE SEQUENCE [LARGE SCALE GENOMIC DNA]</scope>
    <source>
        <strain evidence="1 2">SSMD04</strain>
    </source>
</reference>
<evidence type="ECO:0000313" key="1">
    <source>
        <dbReference type="EMBL" id="AIR07375.1"/>
    </source>
</evidence>
<gene>
    <name evidence="1" type="ORF">JT31_23000</name>
</gene>
<protein>
    <submittedName>
        <fullName evidence="1">Transposase</fullName>
    </submittedName>
</protein>
<dbReference type="Proteomes" id="UP000029481">
    <property type="component" value="Chromosome"/>
</dbReference>